<dbReference type="AlphaFoldDB" id="A0A6A7N822"/>
<feature type="chain" id="PRO_5025336842" evidence="1">
    <location>
        <begin position="19"/>
        <end position="162"/>
    </location>
</feature>
<keyword evidence="1" id="KW-0732">Signal</keyword>
<protein>
    <submittedName>
        <fullName evidence="2">Uncharacterized protein</fullName>
    </submittedName>
</protein>
<evidence type="ECO:0000313" key="2">
    <source>
        <dbReference type="EMBL" id="MQA41244.1"/>
    </source>
</evidence>
<gene>
    <name evidence="2" type="ORF">GEV02_24175</name>
</gene>
<proteinExistence type="predicted"/>
<dbReference type="Proteomes" id="UP000440498">
    <property type="component" value="Unassembled WGS sequence"/>
</dbReference>
<accession>A0A6A7N822</accession>
<feature type="signal peptide" evidence="1">
    <location>
        <begin position="1"/>
        <end position="18"/>
    </location>
</feature>
<sequence>MNKLIAVSALALSLHAQAAALKDVALDAAGNIRLVTAGGKALSIANDGKAAEPQLSPDGESAAWLYMGEPPGQGESVWGSSELRIYRDGKTRAIKCAPFIREFWYWKKGSRIAIDCGGSHFAGREILYDAKSLKQLESFDQADIPVEKRPEWSNSSDRYKPD</sequence>
<evidence type="ECO:0000256" key="1">
    <source>
        <dbReference type="SAM" id="SignalP"/>
    </source>
</evidence>
<keyword evidence="3" id="KW-1185">Reference proteome</keyword>
<name>A0A6A7N822_9BURK</name>
<organism evidence="2 3">
    <name type="scientific">Rugamonas aquatica</name>
    <dbReference type="NCBI Taxonomy" id="2743357"/>
    <lineage>
        <taxon>Bacteria</taxon>
        <taxon>Pseudomonadati</taxon>
        <taxon>Pseudomonadota</taxon>
        <taxon>Betaproteobacteria</taxon>
        <taxon>Burkholderiales</taxon>
        <taxon>Oxalobacteraceae</taxon>
        <taxon>Telluria group</taxon>
        <taxon>Rugamonas</taxon>
    </lineage>
</organism>
<dbReference type="RefSeq" id="WP_152840511.1">
    <property type="nucleotide sequence ID" value="NZ_WHUG01000012.1"/>
</dbReference>
<evidence type="ECO:0000313" key="3">
    <source>
        <dbReference type="Proteomes" id="UP000440498"/>
    </source>
</evidence>
<comment type="caution">
    <text evidence="2">The sequence shown here is derived from an EMBL/GenBank/DDBJ whole genome shotgun (WGS) entry which is preliminary data.</text>
</comment>
<reference evidence="2 3" key="1">
    <citation type="submission" date="2019-10" db="EMBL/GenBank/DDBJ databases">
        <title>Two novel species isolated from a subtropical stream in China.</title>
        <authorList>
            <person name="Lu H."/>
        </authorList>
    </citation>
    <scope>NUCLEOTIDE SEQUENCE [LARGE SCALE GENOMIC DNA]</scope>
    <source>
        <strain evidence="2 3">FT29W</strain>
    </source>
</reference>
<dbReference type="EMBL" id="WHUG01000012">
    <property type="protein sequence ID" value="MQA41244.1"/>
    <property type="molecule type" value="Genomic_DNA"/>
</dbReference>